<proteinExistence type="predicted"/>
<reference evidence="1" key="1">
    <citation type="submission" date="2017-12" db="EMBL/GenBank/DDBJ databases">
        <title>Sequencing the genomes of 1000 Actinobacteria strains.</title>
        <authorList>
            <person name="Klenk H.-P."/>
        </authorList>
    </citation>
    <scope>NUCLEOTIDE SEQUENCE [LARGE SCALE GENOMIC DNA]</scope>
    <source>
        <strain evidence="1">DSM 44228</strain>
    </source>
</reference>
<dbReference type="Proteomes" id="UP000233786">
    <property type="component" value="Unassembled WGS sequence"/>
</dbReference>
<evidence type="ECO:0000313" key="1">
    <source>
        <dbReference type="EMBL" id="PKW19271.1"/>
    </source>
</evidence>
<name>A0A2N3Y8R6_SACSN</name>
<dbReference type="AlphaFoldDB" id="A0A2N3Y8R6"/>
<gene>
    <name evidence="1" type="ORF">A8926_7435</name>
</gene>
<accession>A0A2N3Y8R6</accession>
<comment type="caution">
    <text evidence="1">The sequence shown here is derived from an EMBL/GenBank/DDBJ whole genome shotgun (WGS) entry which is preliminary data.</text>
</comment>
<dbReference type="STRING" id="994479.GCA_000194155_00732"/>
<dbReference type="EMBL" id="PJNB01000001">
    <property type="protein sequence ID" value="PKW19271.1"/>
    <property type="molecule type" value="Genomic_DNA"/>
</dbReference>
<sequence length="91" mass="9757">MSNDEYSHVYGLDESGKRSALCGTGPGPAAKYRELVSLNSVSHWIQSGATKALCGVPLTSLHPRDPSRQEPSPCSFCPGELARQLRNASAR</sequence>
<keyword evidence="2" id="KW-1185">Reference proteome</keyword>
<evidence type="ECO:0000313" key="2">
    <source>
        <dbReference type="Proteomes" id="UP000233786"/>
    </source>
</evidence>
<protein>
    <submittedName>
        <fullName evidence="1">Uncharacterized protein</fullName>
    </submittedName>
</protein>
<organism evidence="1 2">
    <name type="scientific">Saccharopolyspora spinosa</name>
    <dbReference type="NCBI Taxonomy" id="60894"/>
    <lineage>
        <taxon>Bacteria</taxon>
        <taxon>Bacillati</taxon>
        <taxon>Actinomycetota</taxon>
        <taxon>Actinomycetes</taxon>
        <taxon>Pseudonocardiales</taxon>
        <taxon>Pseudonocardiaceae</taxon>
        <taxon>Saccharopolyspora</taxon>
    </lineage>
</organism>